<organism evidence="1 2">
    <name type="scientific">Fadolivirus FV1/VV64</name>
    <dbReference type="NCBI Taxonomy" id="3070911"/>
    <lineage>
        <taxon>Viruses</taxon>
        <taxon>Varidnaviria</taxon>
        <taxon>Bamfordvirae</taxon>
        <taxon>Nucleocytoviricota</taxon>
        <taxon>Megaviricetes</taxon>
        <taxon>Imitervirales</taxon>
        <taxon>Mimiviridae</taxon>
        <taxon>Klosneuvirinae</taxon>
        <taxon>Fadolivirus</taxon>
        <taxon>Fadolivirus algeromassiliense</taxon>
    </lineage>
</organism>
<proteinExistence type="predicted"/>
<gene>
    <name evidence="1" type="ORF">Fadolivirus_1_98</name>
</gene>
<name>A0A7D3V7A0_9VIRU</name>
<protein>
    <submittedName>
        <fullName evidence="1">Uncharacterized protein</fullName>
    </submittedName>
</protein>
<evidence type="ECO:0000313" key="2">
    <source>
        <dbReference type="Proteomes" id="UP001162001"/>
    </source>
</evidence>
<keyword evidence="2" id="KW-1185">Reference proteome</keyword>
<evidence type="ECO:0000313" key="1">
    <source>
        <dbReference type="EMBL" id="QKF93556.1"/>
    </source>
</evidence>
<sequence>MIRLFTFILILFAWHWIFISHVGDRLRTGTFNDSYKGLPGYELISSVNDISKGNVCEINPLTNEITLCKLGSSICMSKAGPPEMGFVDPYNFIKPLTIKVCL</sequence>
<dbReference type="EMBL" id="MT418680">
    <property type="protein sequence ID" value="QKF93556.1"/>
    <property type="molecule type" value="Genomic_DNA"/>
</dbReference>
<reference evidence="1 2" key="1">
    <citation type="submission" date="2020-04" db="EMBL/GenBank/DDBJ databases">
        <title>Advantages and limits of metagenomic assembly and binning of a giant virus.</title>
        <authorList>
            <person name="Schulz F."/>
            <person name="Andreani J."/>
            <person name="Francis R."/>
            <person name="Boudjemaa H."/>
            <person name="Bou Khalil J.Y."/>
            <person name="Lee J."/>
            <person name="La Scola B."/>
            <person name="Woyke T."/>
        </authorList>
    </citation>
    <scope>NUCLEOTIDE SEQUENCE [LARGE SCALE GENOMIC DNA]</scope>
    <source>
        <strain evidence="1 2">FV1/VV64</strain>
    </source>
</reference>
<dbReference type="Proteomes" id="UP001162001">
    <property type="component" value="Segment"/>
</dbReference>
<accession>A0A7D3V7A0</accession>